<reference evidence="9" key="2">
    <citation type="submission" date="2012-03" db="EMBL/GenBank/DDBJ databases">
        <title>Assembling the Tree of Life Lepidoptera.</title>
        <authorList>
            <consortium name="LepTree.net"/>
            <person name="Regier J.C."/>
        </authorList>
    </citation>
    <scope>NUCLEOTIDE SEQUENCE</scope>
</reference>
<evidence type="ECO:0000256" key="1">
    <source>
        <dbReference type="ARBA" id="ARBA00004123"/>
    </source>
</evidence>
<keyword evidence="5" id="KW-0539">Nucleus</keyword>
<dbReference type="PANTHER" id="PTHR11269">
    <property type="entry name" value="PERIOD CIRCADIAN PROTEIN"/>
    <property type="match status" value="1"/>
</dbReference>
<protein>
    <recommendedName>
        <fullName evidence="6">Period circadian protein</fullName>
    </recommendedName>
</protein>
<evidence type="ECO:0000313" key="9">
    <source>
        <dbReference type="EMBL" id="AGB87448.1"/>
    </source>
</evidence>
<dbReference type="GO" id="GO:0005634">
    <property type="term" value="C:nucleus"/>
    <property type="evidence" value="ECO:0007669"/>
    <property type="project" value="UniProtKB-SubCell"/>
</dbReference>
<accession>L7QQV9</accession>
<keyword evidence="3" id="KW-0677">Repeat</keyword>
<keyword evidence="2" id="KW-0597">Phosphoprotein</keyword>
<dbReference type="GO" id="GO:0005737">
    <property type="term" value="C:cytoplasm"/>
    <property type="evidence" value="ECO:0007669"/>
    <property type="project" value="TreeGrafter"/>
</dbReference>
<feature type="domain" description="PAS" evidence="8">
    <location>
        <begin position="120"/>
        <end position="168"/>
    </location>
</feature>
<proteinExistence type="evidence at transcript level"/>
<dbReference type="PANTHER" id="PTHR11269:SF16">
    <property type="entry name" value="PERIOD CIRCADIAN PROTEIN"/>
    <property type="match status" value="1"/>
</dbReference>
<dbReference type="InterPro" id="IPR000014">
    <property type="entry name" value="PAS"/>
</dbReference>
<dbReference type="Gene3D" id="1.20.5.770">
    <property type="entry name" value="Single helix bin"/>
    <property type="match status" value="1"/>
</dbReference>
<evidence type="ECO:0000259" key="8">
    <source>
        <dbReference type="PROSITE" id="PS50112"/>
    </source>
</evidence>
<dbReference type="GO" id="GO:0001222">
    <property type="term" value="F:transcription corepressor binding"/>
    <property type="evidence" value="ECO:0007669"/>
    <property type="project" value="TreeGrafter"/>
</dbReference>
<evidence type="ECO:0000256" key="3">
    <source>
        <dbReference type="ARBA" id="ARBA00022737"/>
    </source>
</evidence>
<comment type="subcellular location">
    <subcellularLocation>
        <location evidence="1">Nucleus</location>
    </subcellularLocation>
</comment>
<feature type="region of interest" description="Disordered" evidence="7">
    <location>
        <begin position="307"/>
        <end position="333"/>
    </location>
</feature>
<dbReference type="PROSITE" id="PS50112">
    <property type="entry name" value="PAS"/>
    <property type="match status" value="1"/>
</dbReference>
<dbReference type="SUPFAM" id="SSF55785">
    <property type="entry name" value="PYP-like sensor domain (PAS domain)"/>
    <property type="match status" value="1"/>
</dbReference>
<reference evidence="9" key="1">
    <citation type="journal article" date="2012" name="Syst. Entomol.">
        <title>A molecular phylogeny for the pyraloid moths (Lepidoptera: Pyraloidea) and its implications for higher-level classification.</title>
        <authorList>
            <person name="Regier J.C."/>
            <person name="Mitter C."/>
            <person name="Solis M.A."/>
            <person name="Hayden J.E."/>
            <person name="Landry B."/>
            <person name="Nuss M."/>
            <person name="Simonsen T.J."/>
            <person name="Yen S.-H."/>
            <person name="Zwick A."/>
            <person name="Cummings M.P."/>
        </authorList>
    </citation>
    <scope>NUCLEOTIDE SEQUENCE</scope>
</reference>
<name>L7QQV9_9NEOP</name>
<feature type="non-terminal residue" evidence="9">
    <location>
        <position position="333"/>
    </location>
</feature>
<keyword evidence="4" id="KW-0090">Biological rhythms</keyword>
<evidence type="ECO:0000256" key="5">
    <source>
        <dbReference type="ARBA" id="ARBA00023242"/>
    </source>
</evidence>
<dbReference type="GO" id="GO:0000122">
    <property type="term" value="P:negative regulation of transcription by RNA polymerase II"/>
    <property type="evidence" value="ECO:0007669"/>
    <property type="project" value="TreeGrafter"/>
</dbReference>
<dbReference type="InterPro" id="IPR035965">
    <property type="entry name" value="PAS-like_dom_sf"/>
</dbReference>
<dbReference type="InterPro" id="IPR050760">
    <property type="entry name" value="Period_circadian_regulator"/>
</dbReference>
<evidence type="ECO:0000256" key="2">
    <source>
        <dbReference type="ARBA" id="ARBA00022553"/>
    </source>
</evidence>
<dbReference type="GO" id="GO:0000976">
    <property type="term" value="F:transcription cis-regulatory region binding"/>
    <property type="evidence" value="ECO:0007669"/>
    <property type="project" value="TreeGrafter"/>
</dbReference>
<dbReference type="AlphaFoldDB" id="L7QQV9"/>
<dbReference type="CDD" id="cd00130">
    <property type="entry name" value="PAS"/>
    <property type="match status" value="1"/>
</dbReference>
<dbReference type="EMBL" id="JQ785638">
    <property type="protein sequence ID" value="AGB87448.1"/>
    <property type="molecule type" value="mRNA"/>
</dbReference>
<feature type="non-terminal residue" evidence="9">
    <location>
        <position position="1"/>
    </location>
</feature>
<dbReference type="Pfam" id="PF14598">
    <property type="entry name" value="PAS_11"/>
    <property type="match status" value="1"/>
</dbReference>
<dbReference type="SMART" id="SM00091">
    <property type="entry name" value="PAS"/>
    <property type="match status" value="1"/>
</dbReference>
<dbReference type="GO" id="GO:0043153">
    <property type="term" value="P:entrainment of circadian clock by photoperiod"/>
    <property type="evidence" value="ECO:0007669"/>
    <property type="project" value="TreeGrafter"/>
</dbReference>
<sequence length="333" mass="38098">LGRSFIDFVHPMDRDTFASQIMCGVAVPKNESVQPLNNTTLTMCCRVRTYRSLTSGFEVKSSEVTYMPFILNLSFKEINHGDQNDFFLAIQANPFTSAFKIPNEVIKNPTPFITRHMATGKMVYLDAVSVPYLGYLPQELIDKDALLLYHPEDLAHLMQVYDTVVRERNITRSNVYRILAQNGDYVKLETEFSCFVNPWSRKLEFVSGKHYVLEGPKNPNVFCTQTEKMKIGKTTVAQRNKAQVLRDSIIEIMSEHITTKSAEAAKQKMSKRCLKLANCMETIVEEQPKPTEDLRLEIQEHDQSYYDRDSEMFGGISPHHENESKSSKNTSLS</sequence>
<organism evidence="9">
    <name type="scientific">Ypsolopha nigrimaculata</name>
    <dbReference type="NCBI Taxonomy" id="1178177"/>
    <lineage>
        <taxon>Eukaryota</taxon>
        <taxon>Metazoa</taxon>
        <taxon>Ecdysozoa</taxon>
        <taxon>Arthropoda</taxon>
        <taxon>Hexapoda</taxon>
        <taxon>Insecta</taxon>
        <taxon>Pterygota</taxon>
        <taxon>Neoptera</taxon>
        <taxon>Endopterygota</taxon>
        <taxon>Lepidoptera</taxon>
        <taxon>Glossata</taxon>
        <taxon>Ditrysia</taxon>
        <taxon>Yponomeutoidea</taxon>
        <taxon>Ypsolophidae</taxon>
        <taxon>Ypsolopha</taxon>
    </lineage>
</organism>
<evidence type="ECO:0000256" key="6">
    <source>
        <dbReference type="ARBA" id="ARBA00040849"/>
    </source>
</evidence>
<dbReference type="Gene3D" id="3.30.450.20">
    <property type="entry name" value="PAS domain"/>
    <property type="match status" value="2"/>
</dbReference>
<evidence type="ECO:0000256" key="4">
    <source>
        <dbReference type="ARBA" id="ARBA00023108"/>
    </source>
</evidence>
<evidence type="ECO:0000256" key="7">
    <source>
        <dbReference type="SAM" id="MobiDB-lite"/>
    </source>
</evidence>
<dbReference type="GO" id="GO:0032922">
    <property type="term" value="P:circadian regulation of gene expression"/>
    <property type="evidence" value="ECO:0007669"/>
    <property type="project" value="TreeGrafter"/>
</dbReference>